<dbReference type="SUPFAM" id="SSF103473">
    <property type="entry name" value="MFS general substrate transporter"/>
    <property type="match status" value="1"/>
</dbReference>
<dbReference type="PROSITE" id="PS50850">
    <property type="entry name" value="MFS"/>
    <property type="match status" value="1"/>
</dbReference>
<feature type="transmembrane region" description="Helical" evidence="9">
    <location>
        <begin position="359"/>
        <end position="380"/>
    </location>
</feature>
<feature type="region of interest" description="Disordered" evidence="8">
    <location>
        <begin position="1"/>
        <end position="46"/>
    </location>
</feature>
<feature type="compositionally biased region" description="Basic and acidic residues" evidence="8">
    <location>
        <begin position="30"/>
        <end position="43"/>
    </location>
</feature>
<feature type="transmembrane region" description="Helical" evidence="9">
    <location>
        <begin position="155"/>
        <end position="176"/>
    </location>
</feature>
<name>A0A562RKL0_9BURK</name>
<evidence type="ECO:0000256" key="5">
    <source>
        <dbReference type="ARBA" id="ARBA00022692"/>
    </source>
</evidence>
<evidence type="ECO:0000256" key="3">
    <source>
        <dbReference type="ARBA" id="ARBA00007520"/>
    </source>
</evidence>
<dbReference type="EMBL" id="VLLB01000001">
    <property type="protein sequence ID" value="TWI69582.1"/>
    <property type="molecule type" value="Genomic_DNA"/>
</dbReference>
<protein>
    <submittedName>
        <fullName evidence="11">DHA1 family tetracycline resistance protein-like MFS transporter</fullName>
    </submittedName>
</protein>
<comment type="similarity">
    <text evidence="3">Belongs to the major facilitator superfamily. TCR/Tet family.</text>
</comment>
<comment type="function">
    <text evidence="1">Resistance to tetracycline by an active tetracycline efflux. This is an energy-dependent process that decreases the accumulation of the antibiotic in whole cells. This protein functions as a metal-tetracycline/H(+) antiporter.</text>
</comment>
<feature type="transmembrane region" description="Helical" evidence="9">
    <location>
        <begin position="271"/>
        <end position="292"/>
    </location>
</feature>
<feature type="transmembrane region" description="Helical" evidence="9">
    <location>
        <begin position="98"/>
        <end position="118"/>
    </location>
</feature>
<evidence type="ECO:0000259" key="10">
    <source>
        <dbReference type="PROSITE" id="PS50850"/>
    </source>
</evidence>
<keyword evidence="7 9" id="KW-0472">Membrane</keyword>
<evidence type="ECO:0000313" key="12">
    <source>
        <dbReference type="Proteomes" id="UP000318431"/>
    </source>
</evidence>
<dbReference type="PRINTS" id="PR01035">
    <property type="entry name" value="TCRTETA"/>
</dbReference>
<accession>A0A562RKL0</accession>
<feature type="transmembrane region" description="Helical" evidence="9">
    <location>
        <begin position="63"/>
        <end position="86"/>
    </location>
</feature>
<feature type="transmembrane region" description="Helical" evidence="9">
    <location>
        <begin position="392"/>
        <end position="416"/>
    </location>
</feature>
<feature type="transmembrane region" description="Helical" evidence="9">
    <location>
        <begin position="216"/>
        <end position="236"/>
    </location>
</feature>
<comment type="caution">
    <text evidence="11">The sequence shown here is derived from an EMBL/GenBank/DDBJ whole genome shotgun (WGS) entry which is preliminary data.</text>
</comment>
<evidence type="ECO:0000256" key="7">
    <source>
        <dbReference type="ARBA" id="ARBA00023136"/>
    </source>
</evidence>
<dbReference type="PANTHER" id="PTHR23504:SF15">
    <property type="entry name" value="MAJOR FACILITATOR SUPERFAMILY (MFS) PROFILE DOMAIN-CONTAINING PROTEIN"/>
    <property type="match status" value="1"/>
</dbReference>
<dbReference type="InterPro" id="IPR036259">
    <property type="entry name" value="MFS_trans_sf"/>
</dbReference>
<dbReference type="InterPro" id="IPR001958">
    <property type="entry name" value="Tet-R_TetA/multi-R_MdtG-like"/>
</dbReference>
<feature type="transmembrane region" description="Helical" evidence="9">
    <location>
        <begin position="333"/>
        <end position="353"/>
    </location>
</feature>
<feature type="transmembrane region" description="Helical" evidence="9">
    <location>
        <begin position="130"/>
        <end position="149"/>
    </location>
</feature>
<organism evidence="11 12">
    <name type="scientific">Pseudoduganella lurida</name>
    <dbReference type="NCBI Taxonomy" id="1036180"/>
    <lineage>
        <taxon>Bacteria</taxon>
        <taxon>Pseudomonadati</taxon>
        <taxon>Pseudomonadota</taxon>
        <taxon>Betaproteobacteria</taxon>
        <taxon>Burkholderiales</taxon>
        <taxon>Oxalobacteraceae</taxon>
        <taxon>Telluria group</taxon>
        <taxon>Pseudoduganella</taxon>
    </lineage>
</organism>
<evidence type="ECO:0000256" key="8">
    <source>
        <dbReference type="SAM" id="MobiDB-lite"/>
    </source>
</evidence>
<feature type="transmembrane region" description="Helical" evidence="9">
    <location>
        <begin position="304"/>
        <end position="326"/>
    </location>
</feature>
<evidence type="ECO:0000256" key="4">
    <source>
        <dbReference type="ARBA" id="ARBA00022448"/>
    </source>
</evidence>
<dbReference type="GO" id="GO:0022857">
    <property type="term" value="F:transmembrane transporter activity"/>
    <property type="evidence" value="ECO:0007669"/>
    <property type="project" value="InterPro"/>
</dbReference>
<comment type="subcellular location">
    <subcellularLocation>
        <location evidence="2">Membrane</location>
        <topology evidence="2">Multi-pass membrane protein</topology>
    </subcellularLocation>
</comment>
<proteinExistence type="inferred from homology"/>
<dbReference type="InterPro" id="IPR011701">
    <property type="entry name" value="MFS"/>
</dbReference>
<dbReference type="GO" id="GO:0016020">
    <property type="term" value="C:membrane"/>
    <property type="evidence" value="ECO:0007669"/>
    <property type="project" value="UniProtKB-SubCell"/>
</dbReference>
<feature type="domain" description="Major facilitator superfamily (MFS) profile" evidence="10">
    <location>
        <begin position="60"/>
        <end position="454"/>
    </location>
</feature>
<dbReference type="PANTHER" id="PTHR23504">
    <property type="entry name" value="MAJOR FACILITATOR SUPERFAMILY DOMAIN-CONTAINING PROTEIN 10"/>
    <property type="match status" value="1"/>
</dbReference>
<keyword evidence="5 9" id="KW-0812">Transmembrane</keyword>
<sequence>MNDAGDRVPPAQVADTHAGAVPGQQGADRNPVDQKPADQKAAEQKLTGQKLTGQKLTGQKLNFALVCVFIDMLGVGLIVPVLPALVGEFVGSREQQAMWYGILGAVFGLMQFLCMPALGAVSDRIGRRPVLLYSMGGMALNFLVTAWAPNLAWLLVGRVIGGMSSASMSVASAYASDVSTPENRANSFGKIGAAFGMGFIAGPMLGGLLGGVNLHLPFYVAAGLSAANLLYGWFFLPESLPVERRAPFALHRLNPLGGLFRLAARREIRGLVVVFVLVTFAQIMLHTTWVLYTTFRFGWSTTQNGISLFCVGVASVVVQAGLLGLFMKRFGEVRLSLLGLCSGALTYLLYGLATHGWMMYVLILCNVFAFAAGPALQGILSKATPPTEQGELMGSLQSISGVAVAVMPLAGGWLLGEVSHLPPADWRIGATFFVSAAMQALAIFVAWRWFRDHHRPV</sequence>
<dbReference type="AlphaFoldDB" id="A0A562RKL0"/>
<evidence type="ECO:0000256" key="6">
    <source>
        <dbReference type="ARBA" id="ARBA00022989"/>
    </source>
</evidence>
<evidence type="ECO:0000256" key="1">
    <source>
        <dbReference type="ARBA" id="ARBA00003279"/>
    </source>
</evidence>
<dbReference type="InterPro" id="IPR020846">
    <property type="entry name" value="MFS_dom"/>
</dbReference>
<dbReference type="Gene3D" id="1.20.1250.20">
    <property type="entry name" value="MFS general substrate transporter like domains"/>
    <property type="match status" value="1"/>
</dbReference>
<dbReference type="Pfam" id="PF07690">
    <property type="entry name" value="MFS_1"/>
    <property type="match status" value="1"/>
</dbReference>
<feature type="transmembrane region" description="Helical" evidence="9">
    <location>
        <begin position="188"/>
        <end position="210"/>
    </location>
</feature>
<reference evidence="11 12" key="1">
    <citation type="journal article" date="2015" name="Stand. Genomic Sci.">
        <title>Genomic Encyclopedia of Bacterial and Archaeal Type Strains, Phase III: the genomes of soil and plant-associated and newly described type strains.</title>
        <authorList>
            <person name="Whitman W.B."/>
            <person name="Woyke T."/>
            <person name="Klenk H.P."/>
            <person name="Zhou Y."/>
            <person name="Lilburn T.G."/>
            <person name="Beck B.J."/>
            <person name="De Vos P."/>
            <person name="Vandamme P."/>
            <person name="Eisen J.A."/>
            <person name="Garrity G."/>
            <person name="Hugenholtz P."/>
            <person name="Kyrpides N.C."/>
        </authorList>
    </citation>
    <scope>NUCLEOTIDE SEQUENCE [LARGE SCALE GENOMIC DNA]</scope>
    <source>
        <strain evidence="11 12">CGMCC 1.10822</strain>
    </source>
</reference>
<dbReference type="Proteomes" id="UP000318431">
    <property type="component" value="Unassembled WGS sequence"/>
</dbReference>
<evidence type="ECO:0000313" key="11">
    <source>
        <dbReference type="EMBL" id="TWI69582.1"/>
    </source>
</evidence>
<dbReference type="InterPro" id="IPR005829">
    <property type="entry name" value="Sugar_transporter_CS"/>
</dbReference>
<keyword evidence="12" id="KW-1185">Reference proteome</keyword>
<gene>
    <name evidence="11" type="ORF">IP91_00652</name>
</gene>
<keyword evidence="6 9" id="KW-1133">Transmembrane helix</keyword>
<keyword evidence="4" id="KW-0813">Transport</keyword>
<evidence type="ECO:0000256" key="2">
    <source>
        <dbReference type="ARBA" id="ARBA00004141"/>
    </source>
</evidence>
<feature type="transmembrane region" description="Helical" evidence="9">
    <location>
        <begin position="428"/>
        <end position="450"/>
    </location>
</feature>
<evidence type="ECO:0000256" key="9">
    <source>
        <dbReference type="SAM" id="Phobius"/>
    </source>
</evidence>
<dbReference type="PROSITE" id="PS00216">
    <property type="entry name" value="SUGAR_TRANSPORT_1"/>
    <property type="match status" value="1"/>
</dbReference>